<dbReference type="AlphaFoldDB" id="A0A067P2G4"/>
<dbReference type="InterPro" id="IPR005824">
    <property type="entry name" value="KOW"/>
</dbReference>
<dbReference type="Proteomes" id="UP000027073">
    <property type="component" value="Unassembled WGS sequence"/>
</dbReference>
<reference evidence="3" key="1">
    <citation type="journal article" date="2014" name="Proc. Natl. Acad. Sci. U.S.A.">
        <title>Extensive sampling of basidiomycete genomes demonstrates inadequacy of the white-rot/brown-rot paradigm for wood decay fungi.</title>
        <authorList>
            <person name="Riley R."/>
            <person name="Salamov A.A."/>
            <person name="Brown D.W."/>
            <person name="Nagy L.G."/>
            <person name="Floudas D."/>
            <person name="Held B.W."/>
            <person name="Levasseur A."/>
            <person name="Lombard V."/>
            <person name="Morin E."/>
            <person name="Otillar R."/>
            <person name="Lindquist E.A."/>
            <person name="Sun H."/>
            <person name="LaButti K.M."/>
            <person name="Schmutz J."/>
            <person name="Jabbour D."/>
            <person name="Luo H."/>
            <person name="Baker S.E."/>
            <person name="Pisabarro A.G."/>
            <person name="Walton J.D."/>
            <person name="Blanchette R.A."/>
            <person name="Henrissat B."/>
            <person name="Martin F."/>
            <person name="Cullen D."/>
            <person name="Hibbett D.S."/>
            <person name="Grigoriev I.V."/>
        </authorList>
    </citation>
    <scope>NUCLEOTIDE SEQUENCE [LARGE SCALE GENOMIC DNA]</scope>
    <source>
        <strain evidence="3">PC15</strain>
    </source>
</reference>
<evidence type="ECO:0000259" key="1">
    <source>
        <dbReference type="SMART" id="SM00739"/>
    </source>
</evidence>
<dbReference type="EMBL" id="KL198006">
    <property type="protein sequence ID" value="KDQ30066.1"/>
    <property type="molecule type" value="Genomic_DNA"/>
</dbReference>
<sequence length="962" mass="108608">MLSTVSSIDHVGGGLKRGLNGSNFTRVVMLCDIRRAFCRSILFIQQSFIVAPFETILKASSQLETIPESPLRLAVLVLSSSDGLRETEEREGKVDETVHVALQVPLVVDDGDTWCLDLNRFSLRLTLIDTTQVIDTATNQANNSYHPRNLHRILALALRSELPPAQPADPYYLLRPVWFLRRFVSFPNELSGEFEHWFKMLPGDVDGKRTYRSYVVDLQGGSSHDWHYKYRDNDTNKLAEIQPLKWPEHLCSPLAVDGKMRLLLYLKGNNPSVWRVLVEPTKEESLVTAVVTPNGDGVTSAFFHPNIKGAVFAVGVDPYDVDDLLHKGREQGLKFAKSGSIIKELLTVTEAYLLLFKDIGPIAPDEGTFVRLLPSSNYPNALAYVLKREVEKQVIHILVLSVRIEYSRGPGIAITATSIPQLERTEGKLAHDFRKTAYGLIRGQTVIDCVQTRNITPSQKEIETLEECDFEPIYQATQMMKRGAINKGDRVRVIAGEFMGLVGWAGGPMVSDIVEVMPMTPILDHDTAGIEIPLMDLNKFDLRDGDKAMVVRGPFAGVIVEVIEYLDDDSIHAKVTTPMMLEPRAKVYNHEIIRIVEIGDYIEVIYGLYSGCMGYATEDRWQSCYVYVDTVREVEGSQYHLSTLLQTRIDVDYHNIRVLRPYRPQPSKHLPQSTEGEDYAMSDQLAALFINMEVYIVYHKHLKGLLGRIIETHITYAEDGRESRRFNVRPAHNISAYMYEMKERELLEASIAARRLMGHPHYVSERSTTPDYTDDAITLSGDTFGNLHAESASDVDSTSDEIKQRVIQSMVSDGTWLLDQRLMHRKLEIEIAGTKGKNTFREGIYEGFKGYTVITAPIRNVSCNIFVRVDSMVSSPMTRIPIKYLWPKSSTFPPGWRVVIKGGTLEDNESHIGSYAMIAPCAYELEYNVRLVCILPSGPYEYFDITSLCSSGGMVEWLGYRY</sequence>
<feature type="domain" description="KOW" evidence="1">
    <location>
        <begin position="484"/>
        <end position="516"/>
    </location>
</feature>
<proteinExistence type="predicted"/>
<protein>
    <recommendedName>
        <fullName evidence="1">KOW domain-containing protein</fullName>
    </recommendedName>
</protein>
<organism evidence="2 3">
    <name type="scientific">Pleurotus ostreatus (strain PC15)</name>
    <name type="common">Oyster mushroom</name>
    <dbReference type="NCBI Taxonomy" id="1137138"/>
    <lineage>
        <taxon>Eukaryota</taxon>
        <taxon>Fungi</taxon>
        <taxon>Dikarya</taxon>
        <taxon>Basidiomycota</taxon>
        <taxon>Agaricomycotina</taxon>
        <taxon>Agaricomycetes</taxon>
        <taxon>Agaricomycetidae</taxon>
        <taxon>Agaricales</taxon>
        <taxon>Pleurotineae</taxon>
        <taxon>Pleurotaceae</taxon>
        <taxon>Pleurotus</taxon>
    </lineage>
</organism>
<dbReference type="HOGENOM" id="CLU_013124_0_0_1"/>
<accession>A0A067P2G4</accession>
<dbReference type="OrthoDB" id="3093812at2759"/>
<feature type="domain" description="KOW" evidence="1">
    <location>
        <begin position="541"/>
        <end position="568"/>
    </location>
</feature>
<gene>
    <name evidence="2" type="ORF">PLEOSDRAFT_165719</name>
</gene>
<dbReference type="SMART" id="SM00739">
    <property type="entry name" value="KOW"/>
    <property type="match status" value="2"/>
</dbReference>
<evidence type="ECO:0000313" key="2">
    <source>
        <dbReference type="EMBL" id="KDQ30066.1"/>
    </source>
</evidence>
<dbReference type="VEuPathDB" id="FungiDB:PLEOSDRAFT_165719"/>
<name>A0A067P2G4_PLEO1</name>
<dbReference type="InParanoid" id="A0A067P2G4"/>
<evidence type="ECO:0000313" key="3">
    <source>
        <dbReference type="Proteomes" id="UP000027073"/>
    </source>
</evidence>